<dbReference type="Pfam" id="PF07995">
    <property type="entry name" value="GSDH"/>
    <property type="match status" value="1"/>
</dbReference>
<organism evidence="2 3">
    <name type="scientific">Niastella yeongjuensis</name>
    <dbReference type="NCBI Taxonomy" id="354355"/>
    <lineage>
        <taxon>Bacteria</taxon>
        <taxon>Pseudomonadati</taxon>
        <taxon>Bacteroidota</taxon>
        <taxon>Chitinophagia</taxon>
        <taxon>Chitinophagales</taxon>
        <taxon>Chitinophagaceae</taxon>
        <taxon>Niastella</taxon>
    </lineage>
</organism>
<evidence type="ECO:0000313" key="3">
    <source>
        <dbReference type="Proteomes" id="UP000192610"/>
    </source>
</evidence>
<dbReference type="InterPro" id="IPR011042">
    <property type="entry name" value="6-blade_b-propeller_TolB-like"/>
</dbReference>
<dbReference type="Proteomes" id="UP000192610">
    <property type="component" value="Unassembled WGS sequence"/>
</dbReference>
<dbReference type="PANTHER" id="PTHR19328">
    <property type="entry name" value="HEDGEHOG-INTERACTING PROTEIN"/>
    <property type="match status" value="1"/>
</dbReference>
<dbReference type="InterPro" id="IPR011041">
    <property type="entry name" value="Quinoprot_gluc/sorb_DH_b-prop"/>
</dbReference>
<dbReference type="PANTHER" id="PTHR19328:SF13">
    <property type="entry name" value="HIPL1 PROTEIN"/>
    <property type="match status" value="1"/>
</dbReference>
<dbReference type="SUPFAM" id="SSF50952">
    <property type="entry name" value="Soluble quinoprotein glucose dehydrogenase"/>
    <property type="match status" value="1"/>
</dbReference>
<dbReference type="InterPro" id="IPR012938">
    <property type="entry name" value="Glc/Sorbosone_DH"/>
</dbReference>
<accession>A0A1V9EN07</accession>
<dbReference type="EMBL" id="LVXG01000023">
    <property type="protein sequence ID" value="OQP47517.1"/>
    <property type="molecule type" value="Genomic_DNA"/>
</dbReference>
<sequence>MKQMIIYSGLCMALFITCCDKKKDKNNNATAVLLKDTVLTSQLNHPWEICWGPDGFIWMTERNGKISRVNPATGAVTLLLTITEVSAQGEGGLLGMVLHPNFSTMPQVFVAYNYTNGSTYQEKIVRYTYNGSTLTSPQILLDNIKAGSIHNGCRLLITPDQKLFITTGDASDQSNPQNKSAVNGKVLRLNLDGSVPADNPTAGSAVWSFGHRNPQGLVYANNILYSSEHGPSSDDEINIIEKGRNYGWPTVTGFCNTTNEQSFCTANNVREPLQAWTPTIAPSGLDYYDKDQIPQWKHSLLLAVLKDSKLIQLKLNAAHTGIDSVFEFYANKYGRMRDVCISPEGKVYVCTDNGGDDKIIEISKR</sequence>
<dbReference type="RefSeq" id="WP_081201768.1">
    <property type="nucleotide sequence ID" value="NZ_FOCZ01000002.1"/>
</dbReference>
<feature type="domain" description="Glucose/Sorbosone dehydrogenase" evidence="1">
    <location>
        <begin position="43"/>
        <end position="354"/>
    </location>
</feature>
<dbReference type="OrthoDB" id="9770043at2"/>
<dbReference type="STRING" id="354355.SAMN05660816_01728"/>
<dbReference type="Gene3D" id="2.120.10.30">
    <property type="entry name" value="TolB, C-terminal domain"/>
    <property type="match status" value="1"/>
</dbReference>
<dbReference type="AlphaFoldDB" id="A0A1V9EN07"/>
<gene>
    <name evidence="2" type="ORF">A4H97_08505</name>
</gene>
<comment type="caution">
    <text evidence="2">The sequence shown here is derived from an EMBL/GenBank/DDBJ whole genome shotgun (WGS) entry which is preliminary data.</text>
</comment>
<evidence type="ECO:0000259" key="1">
    <source>
        <dbReference type="Pfam" id="PF07995"/>
    </source>
</evidence>
<protein>
    <submittedName>
        <fullName evidence="2">Glucose dehydrogenase</fullName>
    </submittedName>
</protein>
<evidence type="ECO:0000313" key="2">
    <source>
        <dbReference type="EMBL" id="OQP47517.1"/>
    </source>
</evidence>
<reference evidence="3" key="1">
    <citation type="submission" date="2016-04" db="EMBL/GenBank/DDBJ databases">
        <authorList>
            <person name="Chen L."/>
            <person name="Zhuang W."/>
            <person name="Wang G."/>
        </authorList>
    </citation>
    <scope>NUCLEOTIDE SEQUENCE [LARGE SCALE GENOMIC DNA]</scope>
    <source>
        <strain evidence="3">17621</strain>
    </source>
</reference>
<keyword evidence="3" id="KW-1185">Reference proteome</keyword>
<name>A0A1V9EN07_9BACT</name>
<proteinExistence type="predicted"/>